<evidence type="ECO:0000313" key="4">
    <source>
        <dbReference type="Proteomes" id="UP000280726"/>
    </source>
</evidence>
<keyword evidence="4" id="KW-1185">Reference proteome</keyword>
<dbReference type="Proteomes" id="UP000280726">
    <property type="component" value="Unassembled WGS sequence"/>
</dbReference>
<feature type="region of interest" description="Disordered" evidence="1">
    <location>
        <begin position="51"/>
        <end position="84"/>
    </location>
</feature>
<dbReference type="EMBL" id="RKRA01000001">
    <property type="protein sequence ID" value="RPF29050.1"/>
    <property type="molecule type" value="Genomic_DNA"/>
</dbReference>
<dbReference type="Pfam" id="PF08378">
    <property type="entry name" value="NERD"/>
    <property type="match status" value="1"/>
</dbReference>
<evidence type="ECO:0000259" key="2">
    <source>
        <dbReference type="PROSITE" id="PS50965"/>
    </source>
</evidence>
<evidence type="ECO:0000313" key="3">
    <source>
        <dbReference type="EMBL" id="RPF29050.1"/>
    </source>
</evidence>
<protein>
    <submittedName>
        <fullName evidence="3">Nuclease-like protein</fullName>
    </submittedName>
</protein>
<dbReference type="InterPro" id="IPR011528">
    <property type="entry name" value="NERD"/>
</dbReference>
<dbReference type="OrthoDB" id="4246706at2"/>
<proteinExistence type="predicted"/>
<dbReference type="PROSITE" id="PS50965">
    <property type="entry name" value="NERD"/>
    <property type="match status" value="1"/>
</dbReference>
<reference evidence="3 4" key="1">
    <citation type="submission" date="2018-11" db="EMBL/GenBank/DDBJ databases">
        <title>Sequencing the genomes of 1000 actinobacteria strains.</title>
        <authorList>
            <person name="Klenk H.-P."/>
        </authorList>
    </citation>
    <scope>NUCLEOTIDE SEQUENCE [LARGE SCALE GENOMIC DNA]</scope>
    <source>
        <strain evidence="3 4">DSM 14418</strain>
    </source>
</reference>
<feature type="compositionally biased region" description="Low complexity" evidence="1">
    <location>
        <begin position="53"/>
        <end position="62"/>
    </location>
</feature>
<gene>
    <name evidence="3" type="ORF">EDD32_3607</name>
</gene>
<accession>A0A3N4ZCK8</accession>
<feature type="domain" description="NERD" evidence="2">
    <location>
        <begin position="115"/>
        <end position="222"/>
    </location>
</feature>
<organism evidence="3 4">
    <name type="scientific">Georgenia muralis</name>
    <dbReference type="NCBI Taxonomy" id="154117"/>
    <lineage>
        <taxon>Bacteria</taxon>
        <taxon>Bacillati</taxon>
        <taxon>Actinomycetota</taxon>
        <taxon>Actinomycetes</taxon>
        <taxon>Micrococcales</taxon>
        <taxon>Bogoriellaceae</taxon>
        <taxon>Georgenia</taxon>
    </lineage>
</organism>
<feature type="compositionally biased region" description="Basic and acidic residues" evidence="1">
    <location>
        <begin position="74"/>
        <end position="84"/>
    </location>
</feature>
<evidence type="ECO:0000256" key="1">
    <source>
        <dbReference type="SAM" id="MobiDB-lite"/>
    </source>
</evidence>
<comment type="caution">
    <text evidence="3">The sequence shown here is derived from an EMBL/GenBank/DDBJ whole genome shotgun (WGS) entry which is preliminary data.</text>
</comment>
<dbReference type="AlphaFoldDB" id="A0A3N4ZCK8"/>
<name>A0A3N4ZCK8_9MICO</name>
<sequence length="304" mass="33607">MRLRYPGTCRVCGAGLPARTDAVYERATRTVRCVECPVEETATTASDESLMLTSAPEPATSEPAEEAGVAGSSARREYERRRARDEERLRQRWGRLGGVAVALSDERQSTTAWERGAVGEERLGARLDGLTSRGVVVLHDRRIPGTRANIDHIAVTGGGIWVIDAKRYQGRPQLTIEGGFLRPRVERLLVGRRDCTKLVDGVLKQVELVREVVGDVPVTGVICFVEADWPMIGSAFSTRGVPVLWPKRLAKLLVEDGGDVDVAATRQALASRFRPSLCRSVRERFRLRAVLPAHHLGDPDRRER</sequence>